<keyword evidence="6" id="KW-1185">Reference proteome</keyword>
<dbReference type="InterPro" id="IPR041617">
    <property type="entry name" value="TPR_MalT"/>
</dbReference>
<gene>
    <name evidence="5" type="ORF">HKK74_06585</name>
</gene>
<dbReference type="InterPro" id="IPR058852">
    <property type="entry name" value="HTH_77"/>
</dbReference>
<dbReference type="PANTHER" id="PTHR47691">
    <property type="entry name" value="REGULATOR-RELATED"/>
    <property type="match status" value="1"/>
</dbReference>
<sequence length="1073" mass="114204">MRFGVLGPLAVWAGGERGAGRLIRVPDAKVRALLADLLAHAGRPVSSDRLIDDLWGARPPRDARGTLQARVSQLRKTLEEAEPGGRALVVSRPPGYALEIDRDAVDAGRFTALVTRARRSTDPRTRAGLLTDALALWRGPAFADFADADFAREAAFALDEQRLVALEEQAQARLELGEHAALTGELAGPVARHPLRERLRAAYLLALYRSGRQSEALASYGELRRRLADDQGLDPGPELVELHRSILEQDPSLAPSTPAARTNLPAALGDLIGREAAVAETRALLAADRLVTLTGPGGVGKTRLAVEAGAQAMADHPDGVWLVELAALSRRSSATDLAEAVAAALGVRDETDPVGGPAEAAGRLAEVLRTRRLLVVLDNCEHVIDAAAELAGRLLAAVPGLRILATSREPLRIAGESLRAVAPLDAPGPSADAAPESLREYGAVRLFADRAAAAAPGFTLDPANAPAVAAICRRLDGIPLALELAAARVRALGARELAARLDDRFRLLTAGARGAPARQRTLRAMIDWSWEPLTEPERVVLRRLAVHADGCTLEAAERVCAGDGVRSAEVLDVLAGLVDRSLVVVAADAAGPRYRLLESVAAYCLERLAEAGEHDRLRRRHGRYYAELAERASSHLRGPEQTRWLERLDREVANLRAALEGAVRAGAADLALRLVNALSWYWFLRGRYGEARRSLEGAVALGRTAGGPGARPEAAAALAEAVTWQAGMTVASGDGTRAEELSRAALAAYDGVDEPRTRARAEWFLAFILWAYGDLAVTEERVDRALAAFRALGDRWGTAAALSTRAMLAIVHGDIGAIKRDAQESLALFRELGDAWGRLEATDALGRWAEITGDYEQAARLLTEGLRVAEELEMWIEVSFRLSGLGRIALLTGDLAAARELHERAGRLAAEQSSKPAGEFAEVGLGLVARREGDLDTAEKHLRAWLPWLRDVGGAPGIAFILAELGFVAELRGDAEAALSLQMEGLESARSTCDPRAIALALEGLAGARALAGHHDDAARLLGTAAATREGVGAPLPPAERGDVDRVTARARAALGEAAFAAEFAHGRTLDPR</sequence>
<feature type="DNA-binding region" description="OmpR/PhoB-type" evidence="3">
    <location>
        <begin position="1"/>
        <end position="100"/>
    </location>
</feature>
<dbReference type="SUPFAM" id="SSF48452">
    <property type="entry name" value="TPR-like"/>
    <property type="match status" value="3"/>
</dbReference>
<dbReference type="RefSeq" id="WP_187242164.1">
    <property type="nucleotide sequence ID" value="NZ_BAAAOK010000017.1"/>
</dbReference>
<dbReference type="Proteomes" id="UP000805614">
    <property type="component" value="Unassembled WGS sequence"/>
</dbReference>
<dbReference type="SMART" id="SM00862">
    <property type="entry name" value="Trans_reg_C"/>
    <property type="match status" value="1"/>
</dbReference>
<evidence type="ECO:0000313" key="5">
    <source>
        <dbReference type="EMBL" id="MBC6465157.1"/>
    </source>
</evidence>
<evidence type="ECO:0000256" key="1">
    <source>
        <dbReference type="ARBA" id="ARBA00005820"/>
    </source>
</evidence>
<protein>
    <submittedName>
        <fullName evidence="5">Winged helix-turn-helix domain-containing protein</fullName>
    </submittedName>
</protein>
<dbReference type="Pfam" id="PF00931">
    <property type="entry name" value="NB-ARC"/>
    <property type="match status" value="1"/>
</dbReference>
<evidence type="ECO:0000313" key="6">
    <source>
        <dbReference type="Proteomes" id="UP000805614"/>
    </source>
</evidence>
<evidence type="ECO:0000256" key="3">
    <source>
        <dbReference type="PROSITE-ProRule" id="PRU01091"/>
    </source>
</evidence>
<dbReference type="Gene3D" id="1.25.40.10">
    <property type="entry name" value="Tetratricopeptide repeat domain"/>
    <property type="match status" value="3"/>
</dbReference>
<proteinExistence type="inferred from homology"/>
<reference evidence="5 6" key="1">
    <citation type="submission" date="2020-06" db="EMBL/GenBank/DDBJ databases">
        <title>Actinomadura xiongansis sp. nov., isolated from soil of Baiyangdian.</title>
        <authorList>
            <person name="Zhang X."/>
        </authorList>
    </citation>
    <scope>NUCLEOTIDE SEQUENCE [LARGE SCALE GENOMIC DNA]</scope>
    <source>
        <strain evidence="5 6">HBUM206468</strain>
    </source>
</reference>
<dbReference type="Pfam" id="PF17874">
    <property type="entry name" value="TPR_MalT"/>
    <property type="match status" value="1"/>
</dbReference>
<evidence type="ECO:0000259" key="4">
    <source>
        <dbReference type="PROSITE" id="PS51755"/>
    </source>
</evidence>
<dbReference type="Pfam" id="PF03704">
    <property type="entry name" value="BTAD"/>
    <property type="match status" value="1"/>
</dbReference>
<dbReference type="CDD" id="cd15831">
    <property type="entry name" value="BTAD"/>
    <property type="match status" value="1"/>
</dbReference>
<dbReference type="Pfam" id="PF00486">
    <property type="entry name" value="Trans_reg_C"/>
    <property type="match status" value="1"/>
</dbReference>
<comment type="similarity">
    <text evidence="1">Belongs to the AfsR/DnrI/RedD regulatory family.</text>
</comment>
<dbReference type="SUPFAM" id="SSF46894">
    <property type="entry name" value="C-terminal effector domain of the bipartite response regulators"/>
    <property type="match status" value="1"/>
</dbReference>
<dbReference type="SMART" id="SM01043">
    <property type="entry name" value="BTAD"/>
    <property type="match status" value="1"/>
</dbReference>
<dbReference type="PROSITE" id="PS51755">
    <property type="entry name" value="OMPR_PHOB"/>
    <property type="match status" value="1"/>
</dbReference>
<dbReference type="Gene3D" id="1.10.10.10">
    <property type="entry name" value="Winged helix-like DNA-binding domain superfamily/Winged helix DNA-binding domain"/>
    <property type="match status" value="1"/>
</dbReference>
<dbReference type="InterPro" id="IPR027417">
    <property type="entry name" value="P-loop_NTPase"/>
</dbReference>
<dbReference type="PRINTS" id="PR00364">
    <property type="entry name" value="DISEASERSIST"/>
</dbReference>
<dbReference type="InterPro" id="IPR005158">
    <property type="entry name" value="BTAD"/>
</dbReference>
<name>A0ABR7LJY3_9ACTN</name>
<dbReference type="InterPro" id="IPR002182">
    <property type="entry name" value="NB-ARC"/>
</dbReference>
<dbReference type="InterPro" id="IPR016032">
    <property type="entry name" value="Sig_transdc_resp-reg_C-effctor"/>
</dbReference>
<dbReference type="PANTHER" id="PTHR47691:SF3">
    <property type="entry name" value="HTH-TYPE TRANSCRIPTIONAL REGULATOR RV0890C-RELATED"/>
    <property type="match status" value="1"/>
</dbReference>
<dbReference type="InterPro" id="IPR036388">
    <property type="entry name" value="WH-like_DNA-bd_sf"/>
</dbReference>
<dbReference type="SUPFAM" id="SSF52540">
    <property type="entry name" value="P-loop containing nucleoside triphosphate hydrolases"/>
    <property type="match status" value="1"/>
</dbReference>
<accession>A0ABR7LJY3</accession>
<comment type="caution">
    <text evidence="5">The sequence shown here is derived from an EMBL/GenBank/DDBJ whole genome shotgun (WGS) entry which is preliminary data.</text>
</comment>
<dbReference type="Pfam" id="PF25872">
    <property type="entry name" value="HTH_77"/>
    <property type="match status" value="1"/>
</dbReference>
<dbReference type="EMBL" id="JABVEC010000003">
    <property type="protein sequence ID" value="MBC6465157.1"/>
    <property type="molecule type" value="Genomic_DNA"/>
</dbReference>
<keyword evidence="2 3" id="KW-0238">DNA-binding</keyword>
<evidence type="ECO:0000256" key="2">
    <source>
        <dbReference type="ARBA" id="ARBA00023125"/>
    </source>
</evidence>
<dbReference type="InterPro" id="IPR001867">
    <property type="entry name" value="OmpR/PhoB-type_DNA-bd"/>
</dbReference>
<organism evidence="5 6">
    <name type="scientific">Actinomadura alba</name>
    <dbReference type="NCBI Taxonomy" id="406431"/>
    <lineage>
        <taxon>Bacteria</taxon>
        <taxon>Bacillati</taxon>
        <taxon>Actinomycetota</taxon>
        <taxon>Actinomycetes</taxon>
        <taxon>Streptosporangiales</taxon>
        <taxon>Thermomonosporaceae</taxon>
        <taxon>Actinomadura</taxon>
    </lineage>
</organism>
<dbReference type="InterPro" id="IPR011990">
    <property type="entry name" value="TPR-like_helical_dom_sf"/>
</dbReference>
<dbReference type="Gene3D" id="3.40.50.300">
    <property type="entry name" value="P-loop containing nucleotide triphosphate hydrolases"/>
    <property type="match status" value="1"/>
</dbReference>
<feature type="domain" description="OmpR/PhoB-type" evidence="4">
    <location>
        <begin position="1"/>
        <end position="100"/>
    </location>
</feature>